<dbReference type="GO" id="GO:0009060">
    <property type="term" value="P:aerobic respiration"/>
    <property type="evidence" value="ECO:0007669"/>
    <property type="project" value="TreeGrafter"/>
</dbReference>
<evidence type="ECO:0000256" key="12">
    <source>
        <dbReference type="SAM" id="MobiDB-lite"/>
    </source>
</evidence>
<dbReference type="SMART" id="SM00577">
    <property type="entry name" value="CPDc"/>
    <property type="match status" value="1"/>
</dbReference>
<dbReference type="PROSITE" id="PS50969">
    <property type="entry name" value="FCP1"/>
    <property type="match status" value="1"/>
</dbReference>
<dbReference type="GO" id="GO:0008137">
    <property type="term" value="F:NADH dehydrogenase (ubiquinone) activity"/>
    <property type="evidence" value="ECO:0007669"/>
    <property type="project" value="UniProtKB-EC"/>
</dbReference>
<dbReference type="GO" id="GO:0045271">
    <property type="term" value="C:respiratory chain complex I"/>
    <property type="evidence" value="ECO:0007669"/>
    <property type="project" value="TreeGrafter"/>
</dbReference>
<comment type="cofactor">
    <cofactor evidence="1">
        <name>[4Fe-4S] cluster</name>
        <dbReference type="ChEBI" id="CHEBI:49883"/>
    </cofactor>
</comment>
<dbReference type="AlphaFoldDB" id="A0A498NJ99"/>
<dbReference type="HAMAP" id="MF_01356">
    <property type="entry name" value="NDH1_NuoB"/>
    <property type="match status" value="1"/>
</dbReference>
<keyword evidence="16" id="KW-1267">Proteomics identification</keyword>
<dbReference type="PANTHER" id="PTHR11995">
    <property type="entry name" value="NADH DEHYDROGENASE"/>
    <property type="match status" value="1"/>
</dbReference>
<comment type="similarity">
    <text evidence="2 11">Belongs to the complex I 20 kDa subunit family.</text>
</comment>
<evidence type="ECO:0000256" key="1">
    <source>
        <dbReference type="ARBA" id="ARBA00001966"/>
    </source>
</evidence>
<dbReference type="PROSITE" id="PS01150">
    <property type="entry name" value="COMPLEX1_20K"/>
    <property type="match status" value="1"/>
</dbReference>
<dbReference type="SUPFAM" id="SSF56770">
    <property type="entry name" value="HydA/Nqo6-like"/>
    <property type="match status" value="1"/>
</dbReference>
<comment type="subunit">
    <text evidence="9">Core subunit of respiratory chain NADH dehydrogenase (Complex I) which is composed of 45 different subunits. This is a component of the iron-sulfur (IP) fragment of the enzyme.</text>
</comment>
<dbReference type="InterPro" id="IPR006138">
    <property type="entry name" value="NADH_UQ_OxRdtase_20Kd_su"/>
</dbReference>
<dbReference type="FunFam" id="3.40.50.1000:FF:000093">
    <property type="entry name" value="NLI interacting factor-like phosphatase family protein"/>
    <property type="match status" value="1"/>
</dbReference>
<dbReference type="SUPFAM" id="SSF56784">
    <property type="entry name" value="HAD-like"/>
    <property type="match status" value="1"/>
</dbReference>
<reference evidence="14 15" key="1">
    <citation type="submission" date="2018-03" db="EMBL/GenBank/DDBJ databases">
        <title>Draft genome sequence of Rohu Carp (Labeo rohita).</title>
        <authorList>
            <person name="Das P."/>
            <person name="Kushwaha B."/>
            <person name="Joshi C.G."/>
            <person name="Kumar D."/>
            <person name="Nagpure N.S."/>
            <person name="Sahoo L."/>
            <person name="Das S.P."/>
            <person name="Bit A."/>
            <person name="Patnaik S."/>
            <person name="Meher P.K."/>
            <person name="Jayasankar P."/>
            <person name="Koringa P.G."/>
            <person name="Patel N.V."/>
            <person name="Hinsu A.T."/>
            <person name="Kumar R."/>
            <person name="Pandey M."/>
            <person name="Agarwal S."/>
            <person name="Srivastava S."/>
            <person name="Singh M."/>
            <person name="Iquebal M.A."/>
            <person name="Jaiswal S."/>
            <person name="Angadi U.B."/>
            <person name="Kumar N."/>
            <person name="Raza M."/>
            <person name="Shah T.M."/>
            <person name="Rai A."/>
            <person name="Jena J.K."/>
        </authorList>
    </citation>
    <scope>NUCLEOTIDE SEQUENCE [LARGE SCALE GENOMIC DNA]</scope>
    <source>
        <strain evidence="14">DASCIFA01</strain>
        <tissue evidence="14">Testis</tissue>
    </source>
</reference>
<evidence type="ECO:0007829" key="16">
    <source>
        <dbReference type="PeptideAtlas" id="A0A498NJ99"/>
    </source>
</evidence>
<keyword evidence="11" id="KW-0411">Iron-sulfur</keyword>
<dbReference type="Gene3D" id="3.40.50.1000">
    <property type="entry name" value="HAD superfamily/HAD-like"/>
    <property type="match status" value="1"/>
</dbReference>
<comment type="function">
    <text evidence="6">Core subunit of the mitochondrial membrane respiratory chain NADH dehydrogenase (Complex I) which catalyzes electron transfer from NADH through the respiratory chain, using ubiquinone as an electron acceptor. Essential for the catalytic activity of complex I.</text>
</comment>
<keyword evidence="11" id="KW-0004">4Fe-4S</keyword>
<dbReference type="FunFam" id="3.40.50.12280:FF:000001">
    <property type="entry name" value="NADH-quinone oxidoreductase subunit B 2"/>
    <property type="match status" value="1"/>
</dbReference>
<keyword evidence="4" id="KW-0378">Hydrolase</keyword>
<dbReference type="STRING" id="84645.A0A498NJ99"/>
<organism evidence="14 15">
    <name type="scientific">Labeo rohita</name>
    <name type="common">Indian major carp</name>
    <name type="synonym">Cyprinus rohita</name>
    <dbReference type="NCBI Taxonomy" id="84645"/>
    <lineage>
        <taxon>Eukaryota</taxon>
        <taxon>Metazoa</taxon>
        <taxon>Chordata</taxon>
        <taxon>Craniata</taxon>
        <taxon>Vertebrata</taxon>
        <taxon>Euteleostomi</taxon>
        <taxon>Actinopterygii</taxon>
        <taxon>Neopterygii</taxon>
        <taxon>Teleostei</taxon>
        <taxon>Ostariophysi</taxon>
        <taxon>Cypriniformes</taxon>
        <taxon>Cyprinidae</taxon>
        <taxon>Labeoninae</taxon>
        <taxon>Labeonini</taxon>
        <taxon>Labeo</taxon>
    </lineage>
</organism>
<evidence type="ECO:0000256" key="7">
    <source>
        <dbReference type="ARBA" id="ARBA00030829"/>
    </source>
</evidence>
<sequence>MRLRSRNILNENPTTPSRRRRAAPDTPGPQTPLVQTQNEVKVLQDRLNLDPDDVPTVAKRPRRRRKALSTVENKESDFKTPVRHLRERHSSLNPAARSLYSPAVHFLTPPRDNEQPNTGPMFSPEHCVFGYSAASPLSEDEENEEVFSPFTFIKNIPNRSQQSRPVSAARDIPPKTRSTPAATLVLDLDETLVFSSLNVIHDAEYTFNTRFQDHKYKVYVILRPYVKEFLQAMTKHFEMFVYTSAKKEYAEKIVDILDPNKKLFRHRLYQDDCACVLGHYIKDLTILERDLSKTVILDNAPHTFPYHLMNMIPIKSWIGDQEDRELQKLIPAISSFSAHKKVSLTDKKDENTSSLVPFREKSTALAPKPASAVSSKGEYIITKLDDLVNWARRSSLWPMTFGLACCAVEMMHMAAPRYDMDRFGVVFRASPRQADVMIVAGTLTNKMAPALRKVYDQMPEPRYVISMGSCANGGGYYHYSYSVVRGCDRIVPVDIYVPGCPPTAEALLYGTLQLQKKIKREKKIRIWYRK</sequence>
<evidence type="ECO:0000256" key="10">
    <source>
        <dbReference type="ARBA" id="ARBA00049551"/>
    </source>
</evidence>
<evidence type="ECO:0000256" key="8">
    <source>
        <dbReference type="ARBA" id="ARBA00032998"/>
    </source>
</evidence>
<evidence type="ECO:0000256" key="11">
    <source>
        <dbReference type="RuleBase" id="RU004464"/>
    </source>
</evidence>
<keyword evidence="5 11" id="KW-0520">NAD</keyword>
<comment type="catalytic activity">
    <reaction evidence="10">
        <text>a ubiquinone + NADH + 5 H(+)(in) = a ubiquinol + NAD(+) + 4 H(+)(out)</text>
        <dbReference type="Rhea" id="RHEA:29091"/>
        <dbReference type="Rhea" id="RHEA-COMP:9565"/>
        <dbReference type="Rhea" id="RHEA-COMP:9566"/>
        <dbReference type="ChEBI" id="CHEBI:15378"/>
        <dbReference type="ChEBI" id="CHEBI:16389"/>
        <dbReference type="ChEBI" id="CHEBI:17976"/>
        <dbReference type="ChEBI" id="CHEBI:57540"/>
        <dbReference type="ChEBI" id="CHEBI:57945"/>
        <dbReference type="EC" id="7.1.1.2"/>
    </reaction>
</comment>
<accession>A0A498NJ99</accession>
<proteinExistence type="evidence at protein level"/>
<protein>
    <recommendedName>
        <fullName evidence="3">NADH dehydrogenase [ubiquinone] iron-sulfur protein 7, mitochondrial</fullName>
    </recommendedName>
    <alternativeName>
        <fullName evidence="7">Complex I-20kD</fullName>
    </alternativeName>
    <alternativeName>
        <fullName evidence="8">NADH-ubiquinone oxidoreductase 20 kDa subunit</fullName>
    </alternativeName>
</protein>
<dbReference type="Pfam" id="PF03031">
    <property type="entry name" value="NIF"/>
    <property type="match status" value="1"/>
</dbReference>
<dbReference type="NCBIfam" id="NF005012">
    <property type="entry name" value="PRK06411.1"/>
    <property type="match status" value="1"/>
</dbReference>
<evidence type="ECO:0000256" key="2">
    <source>
        <dbReference type="ARBA" id="ARBA00009173"/>
    </source>
</evidence>
<dbReference type="NCBIfam" id="TIGR02251">
    <property type="entry name" value="HIF-SF_euk"/>
    <property type="match status" value="1"/>
</dbReference>
<dbReference type="InterPro" id="IPR011948">
    <property type="entry name" value="Dullard_phosphatase"/>
</dbReference>
<evidence type="ECO:0000256" key="3">
    <source>
        <dbReference type="ARBA" id="ARBA00015185"/>
    </source>
</evidence>
<dbReference type="CDD" id="cd07521">
    <property type="entry name" value="HAD_FCP1-like"/>
    <property type="match status" value="1"/>
</dbReference>
<dbReference type="GO" id="GO:0051539">
    <property type="term" value="F:4 iron, 4 sulfur cluster binding"/>
    <property type="evidence" value="ECO:0007669"/>
    <property type="project" value="UniProtKB-KW"/>
</dbReference>
<keyword evidence="4" id="KW-0904">Protein phosphatase</keyword>
<evidence type="ECO:0000259" key="13">
    <source>
        <dbReference type="PROSITE" id="PS50969"/>
    </source>
</evidence>
<feature type="domain" description="FCP1 homology" evidence="13">
    <location>
        <begin position="177"/>
        <end position="336"/>
    </location>
</feature>
<keyword evidence="11" id="KW-0408">Iron</keyword>
<dbReference type="Pfam" id="PF01058">
    <property type="entry name" value="Oxidored_q6"/>
    <property type="match status" value="1"/>
</dbReference>
<dbReference type="PANTHER" id="PTHR11995:SF14">
    <property type="entry name" value="NADH DEHYDROGENASE [UBIQUINONE] IRON-SULFUR PROTEIN 7, MITOCHONDRIAL"/>
    <property type="match status" value="1"/>
</dbReference>
<evidence type="ECO:0000313" key="14">
    <source>
        <dbReference type="EMBL" id="RXN32010.1"/>
    </source>
</evidence>
<dbReference type="InterPro" id="IPR006137">
    <property type="entry name" value="NADH_UbQ_OxRdtase-like_20kDa"/>
</dbReference>
<dbReference type="Proteomes" id="UP000290572">
    <property type="component" value="Unassembled WGS sequence"/>
</dbReference>
<dbReference type="GO" id="GO:0046872">
    <property type="term" value="F:metal ion binding"/>
    <property type="evidence" value="ECO:0007669"/>
    <property type="project" value="UniProtKB-KW"/>
</dbReference>
<dbReference type="GO" id="GO:0015990">
    <property type="term" value="P:electron transport coupled proton transport"/>
    <property type="evidence" value="ECO:0007669"/>
    <property type="project" value="TreeGrafter"/>
</dbReference>
<feature type="region of interest" description="Disordered" evidence="12">
    <location>
        <begin position="50"/>
        <end position="89"/>
    </location>
</feature>
<evidence type="ECO:0000256" key="5">
    <source>
        <dbReference type="ARBA" id="ARBA00023027"/>
    </source>
</evidence>
<dbReference type="GO" id="GO:0005739">
    <property type="term" value="C:mitochondrion"/>
    <property type="evidence" value="ECO:0007669"/>
    <property type="project" value="GOC"/>
</dbReference>
<evidence type="ECO:0000256" key="9">
    <source>
        <dbReference type="ARBA" id="ARBA00046897"/>
    </source>
</evidence>
<dbReference type="GO" id="GO:0048038">
    <property type="term" value="F:quinone binding"/>
    <property type="evidence" value="ECO:0007669"/>
    <property type="project" value="InterPro"/>
</dbReference>
<evidence type="ECO:0000256" key="6">
    <source>
        <dbReference type="ARBA" id="ARBA00024297"/>
    </source>
</evidence>
<keyword evidence="15" id="KW-1185">Reference proteome</keyword>
<dbReference type="Gene3D" id="3.40.50.12280">
    <property type="match status" value="1"/>
</dbReference>
<dbReference type="EMBL" id="QBIY01011430">
    <property type="protein sequence ID" value="RXN32010.1"/>
    <property type="molecule type" value="Genomic_DNA"/>
</dbReference>
<evidence type="ECO:0000313" key="15">
    <source>
        <dbReference type="Proteomes" id="UP000290572"/>
    </source>
</evidence>
<comment type="caution">
    <text evidence="14">The sequence shown here is derived from an EMBL/GenBank/DDBJ whole genome shotgun (WGS) entry which is preliminary data.</text>
</comment>
<keyword evidence="11" id="KW-0479">Metal-binding</keyword>
<evidence type="ECO:0000256" key="4">
    <source>
        <dbReference type="ARBA" id="ARBA00022912"/>
    </source>
</evidence>
<dbReference type="InterPro" id="IPR036412">
    <property type="entry name" value="HAD-like_sf"/>
</dbReference>
<dbReference type="GO" id="GO:0032981">
    <property type="term" value="P:mitochondrial respiratory chain complex I assembly"/>
    <property type="evidence" value="ECO:0007669"/>
    <property type="project" value="TreeGrafter"/>
</dbReference>
<gene>
    <name evidence="14" type="ORF">ROHU_036145</name>
</gene>
<dbReference type="InterPro" id="IPR023214">
    <property type="entry name" value="HAD_sf"/>
</dbReference>
<dbReference type="GO" id="GO:0004721">
    <property type="term" value="F:phosphoprotein phosphatase activity"/>
    <property type="evidence" value="ECO:0007669"/>
    <property type="project" value="UniProtKB-KW"/>
</dbReference>
<name>A0A498NJ99_LABRO</name>
<feature type="region of interest" description="Disordered" evidence="12">
    <location>
        <begin position="1"/>
        <end position="36"/>
    </location>
</feature>
<dbReference type="NCBIfam" id="TIGR01957">
    <property type="entry name" value="nuoB_fam"/>
    <property type="match status" value="1"/>
</dbReference>
<dbReference type="InterPro" id="IPR004274">
    <property type="entry name" value="FCP1_dom"/>
</dbReference>